<dbReference type="STRING" id="3775.A0A1Q3ANI5"/>
<dbReference type="PANTHER" id="PTHR33116:SF78">
    <property type="entry name" value="OS12G0587133 PROTEIN"/>
    <property type="match status" value="1"/>
</dbReference>
<evidence type="ECO:0000313" key="1">
    <source>
        <dbReference type="EMBL" id="GAV57132.1"/>
    </source>
</evidence>
<dbReference type="OrthoDB" id="695518at2759"/>
<gene>
    <name evidence="1" type="ORF">CFOL_v3_00670</name>
</gene>
<dbReference type="InParanoid" id="A0A1Q3ANI5"/>
<dbReference type="AlphaFoldDB" id="A0A1Q3ANI5"/>
<proteinExistence type="predicted"/>
<accession>A0A1Q3ANI5</accession>
<evidence type="ECO:0008006" key="3">
    <source>
        <dbReference type="Google" id="ProtNLM"/>
    </source>
</evidence>
<protein>
    <recommendedName>
        <fullName evidence="3">Zf-RVT domain-containing protein</fullName>
    </recommendedName>
</protein>
<sequence>MPIHILSLLKVPKKVSNRIQKRFANFLWNSQGNSRLHSIEWHQICHPFAERGLGIRNMNTVMQSLQSKFSWRFTQGHSLWAQIVRSKYGTCHHILQKGIRPSLFHCWKAILKHLLLISNLSRMIIHSGNSSFWKENWLSRPLWFPACPLPTLSVKKVMDIPPLLDILLDSPKSGG</sequence>
<dbReference type="PANTHER" id="PTHR33116">
    <property type="entry name" value="REVERSE TRANSCRIPTASE ZINC-BINDING DOMAIN-CONTAINING PROTEIN-RELATED-RELATED"/>
    <property type="match status" value="1"/>
</dbReference>
<reference evidence="2" key="1">
    <citation type="submission" date="2016-04" db="EMBL/GenBank/DDBJ databases">
        <title>Cephalotus genome sequencing.</title>
        <authorList>
            <person name="Fukushima K."/>
            <person name="Hasebe M."/>
            <person name="Fang X."/>
        </authorList>
    </citation>
    <scope>NUCLEOTIDE SEQUENCE [LARGE SCALE GENOMIC DNA]</scope>
    <source>
        <strain evidence="2">cv. St1</strain>
    </source>
</reference>
<comment type="caution">
    <text evidence="1">The sequence shown here is derived from an EMBL/GenBank/DDBJ whole genome shotgun (WGS) entry which is preliminary data.</text>
</comment>
<keyword evidence="2" id="KW-1185">Reference proteome</keyword>
<evidence type="ECO:0000313" key="2">
    <source>
        <dbReference type="Proteomes" id="UP000187406"/>
    </source>
</evidence>
<dbReference type="EMBL" id="BDDD01000018">
    <property type="protein sequence ID" value="GAV57132.1"/>
    <property type="molecule type" value="Genomic_DNA"/>
</dbReference>
<name>A0A1Q3ANI5_CEPFO</name>
<dbReference type="Proteomes" id="UP000187406">
    <property type="component" value="Unassembled WGS sequence"/>
</dbReference>
<organism evidence="1 2">
    <name type="scientific">Cephalotus follicularis</name>
    <name type="common">Albany pitcher plant</name>
    <dbReference type="NCBI Taxonomy" id="3775"/>
    <lineage>
        <taxon>Eukaryota</taxon>
        <taxon>Viridiplantae</taxon>
        <taxon>Streptophyta</taxon>
        <taxon>Embryophyta</taxon>
        <taxon>Tracheophyta</taxon>
        <taxon>Spermatophyta</taxon>
        <taxon>Magnoliopsida</taxon>
        <taxon>eudicotyledons</taxon>
        <taxon>Gunneridae</taxon>
        <taxon>Pentapetalae</taxon>
        <taxon>rosids</taxon>
        <taxon>fabids</taxon>
        <taxon>Oxalidales</taxon>
        <taxon>Cephalotaceae</taxon>
        <taxon>Cephalotus</taxon>
    </lineage>
</organism>